<keyword evidence="3" id="KW-1185">Reference proteome</keyword>
<accession>A0ABU9K437</accession>
<dbReference type="Proteomes" id="UP001389717">
    <property type="component" value="Unassembled WGS sequence"/>
</dbReference>
<sequence>MKSFLVPVLAISCAAFLFFGNMHWKERTSISATTEEAADEAVDVEETETENKKEEPQEEKKDGDVESLISNWPEEAQERFTSLLKEEEPFKVAIVGSSALGDGENGWAPQLKEALHNQYGSTIEVTVFQQDVTSIDFINGEDSEEVLSYEPDLVLMEPFSLVDNSNSVGTVQNHESILMFLSQLGEANEDSTLILQPPHPLAGATYYPQQIDSLKEFSEEEGIPYLDHWTVWPEDETLVDYLIESQDTPNEKGHKLWADYLVDYFVNE</sequence>
<name>A0ABU9K437_9BACI</name>
<reference evidence="2 3" key="1">
    <citation type="submission" date="2024-04" db="EMBL/GenBank/DDBJ databases">
        <title>Bacillus oryzaecorticis sp. nov., a moderately halophilic bacterium isolated from rice husks.</title>
        <authorList>
            <person name="Zhu H.-S."/>
        </authorList>
    </citation>
    <scope>NUCLEOTIDE SEQUENCE [LARGE SCALE GENOMIC DNA]</scope>
    <source>
        <strain evidence="2 3">ZC255</strain>
    </source>
</reference>
<dbReference type="EMBL" id="JBBYAF010000001">
    <property type="protein sequence ID" value="MEL3970768.1"/>
    <property type="molecule type" value="Genomic_DNA"/>
</dbReference>
<dbReference type="Gene3D" id="3.40.50.1110">
    <property type="entry name" value="SGNH hydrolase"/>
    <property type="match status" value="1"/>
</dbReference>
<comment type="caution">
    <text evidence="2">The sequence shown here is derived from an EMBL/GenBank/DDBJ whole genome shotgun (WGS) entry which is preliminary data.</text>
</comment>
<dbReference type="InterPro" id="IPR036514">
    <property type="entry name" value="SGNH_hydro_sf"/>
</dbReference>
<organism evidence="2 3">
    <name type="scientific">Rossellomorea oryzaecorticis</name>
    <dbReference type="NCBI Taxonomy" id="1396505"/>
    <lineage>
        <taxon>Bacteria</taxon>
        <taxon>Bacillati</taxon>
        <taxon>Bacillota</taxon>
        <taxon>Bacilli</taxon>
        <taxon>Bacillales</taxon>
        <taxon>Bacillaceae</taxon>
        <taxon>Rossellomorea</taxon>
    </lineage>
</organism>
<dbReference type="GO" id="GO:0016787">
    <property type="term" value="F:hydrolase activity"/>
    <property type="evidence" value="ECO:0007669"/>
    <property type="project" value="UniProtKB-KW"/>
</dbReference>
<gene>
    <name evidence="2" type="ORF">AAEO50_00600</name>
</gene>
<evidence type="ECO:0000313" key="3">
    <source>
        <dbReference type="Proteomes" id="UP001389717"/>
    </source>
</evidence>
<feature type="compositionally biased region" description="Basic and acidic residues" evidence="1">
    <location>
        <begin position="49"/>
        <end position="64"/>
    </location>
</feature>
<protein>
    <submittedName>
        <fullName evidence="2">SGNH/GDSL hydrolase family protein</fullName>
        <ecNumber evidence="2">3.1.-.-</ecNumber>
    </submittedName>
</protein>
<feature type="compositionally biased region" description="Acidic residues" evidence="1">
    <location>
        <begin position="36"/>
        <end position="48"/>
    </location>
</feature>
<dbReference type="SUPFAM" id="SSF52266">
    <property type="entry name" value="SGNH hydrolase"/>
    <property type="match status" value="1"/>
</dbReference>
<dbReference type="RefSeq" id="WP_341979316.1">
    <property type="nucleotide sequence ID" value="NZ_JBBYAF010000001.1"/>
</dbReference>
<feature type="region of interest" description="Disordered" evidence="1">
    <location>
        <begin position="32"/>
        <end position="66"/>
    </location>
</feature>
<keyword evidence="2" id="KW-0378">Hydrolase</keyword>
<dbReference type="EC" id="3.1.-.-" evidence="2"/>
<proteinExistence type="predicted"/>
<evidence type="ECO:0000256" key="1">
    <source>
        <dbReference type="SAM" id="MobiDB-lite"/>
    </source>
</evidence>
<evidence type="ECO:0000313" key="2">
    <source>
        <dbReference type="EMBL" id="MEL3970768.1"/>
    </source>
</evidence>